<evidence type="ECO:0000313" key="2">
    <source>
        <dbReference type="Proteomes" id="UP000294914"/>
    </source>
</evidence>
<proteinExistence type="predicted"/>
<protein>
    <submittedName>
        <fullName evidence="1">Uncharacterized protein</fullName>
    </submittedName>
</protein>
<evidence type="ECO:0000313" key="1">
    <source>
        <dbReference type="EMBL" id="TDY02627.1"/>
    </source>
</evidence>
<dbReference type="Proteomes" id="UP000294914">
    <property type="component" value="Unassembled WGS sequence"/>
</dbReference>
<gene>
    <name evidence="1" type="ORF">EDC23_1002</name>
</gene>
<accession>A0A4R8IXI5</accession>
<reference evidence="1 2" key="1">
    <citation type="submission" date="2019-03" db="EMBL/GenBank/DDBJ databases">
        <title>Genomic Encyclopedia of Type Strains, Phase IV (KMG-IV): sequencing the most valuable type-strain genomes for metagenomic binning, comparative biology and taxonomic classification.</title>
        <authorList>
            <person name="Goeker M."/>
        </authorList>
    </citation>
    <scope>NUCLEOTIDE SEQUENCE [LARGE SCALE GENOMIC DNA]</scope>
    <source>
        <strain evidence="1 2">DSM 16326</strain>
    </source>
</reference>
<sequence>MSIVEIDLNALSDVVDEVTAALEQAYAENPIRPSDLADPHQIGENLKQFARTVQQVDAEYHGNSDGKSREALTEKLDDLSQLGDYGLAQLNALSQWAGLLELEELQVTLDELAIPIALWTARNIGSLQELRNVVDALSRIANQTQDSDFLAELSGIMDEIANAAAPQVKADEDKSHAGRPWRVLNLNHGVVATRTHDPAIMESVFEQILLRLPEDAPTFFREGMEQMDVIDYPGHVREVMEKYYKMTNNPTLH</sequence>
<dbReference type="OrthoDB" id="5760904at2"/>
<organism evidence="1 2">
    <name type="scientific">Thiohalophilus thiocyanatoxydans</name>
    <dbReference type="NCBI Taxonomy" id="381308"/>
    <lineage>
        <taxon>Bacteria</taxon>
        <taxon>Pseudomonadati</taxon>
        <taxon>Pseudomonadota</taxon>
        <taxon>Gammaproteobacteria</taxon>
        <taxon>Thiohalomonadales</taxon>
        <taxon>Thiohalophilaceae</taxon>
        <taxon>Thiohalophilus</taxon>
    </lineage>
</organism>
<name>A0A4R8IXI5_9GAMM</name>
<dbReference type="RefSeq" id="WP_134081761.1">
    <property type="nucleotide sequence ID" value="NZ_SOQX01000002.1"/>
</dbReference>
<comment type="caution">
    <text evidence="1">The sequence shown here is derived from an EMBL/GenBank/DDBJ whole genome shotgun (WGS) entry which is preliminary data.</text>
</comment>
<dbReference type="AlphaFoldDB" id="A0A4R8IXI5"/>
<dbReference type="EMBL" id="SOQX01000002">
    <property type="protein sequence ID" value="TDY02627.1"/>
    <property type="molecule type" value="Genomic_DNA"/>
</dbReference>
<keyword evidence="2" id="KW-1185">Reference proteome</keyword>